<accession>A0A919TVF9</accession>
<evidence type="ECO:0000313" key="2">
    <source>
        <dbReference type="EMBL" id="GIF22310.1"/>
    </source>
</evidence>
<dbReference type="GO" id="GO:0004806">
    <property type="term" value="F:triacylglycerol lipase activity"/>
    <property type="evidence" value="ECO:0007669"/>
    <property type="project" value="TreeGrafter"/>
</dbReference>
<evidence type="ECO:0000313" key="3">
    <source>
        <dbReference type="Proteomes" id="UP000623608"/>
    </source>
</evidence>
<dbReference type="Proteomes" id="UP000623608">
    <property type="component" value="Unassembled WGS sequence"/>
</dbReference>
<feature type="domain" description="AB hydrolase-1" evidence="1">
    <location>
        <begin position="38"/>
        <end position="247"/>
    </location>
</feature>
<proteinExistence type="predicted"/>
<dbReference type="Gene3D" id="3.40.50.1820">
    <property type="entry name" value="alpha/beta hydrolase"/>
    <property type="match status" value="1"/>
</dbReference>
<keyword evidence="2" id="KW-0378">Hydrolase</keyword>
<dbReference type="InterPro" id="IPR000073">
    <property type="entry name" value="AB_hydrolase_1"/>
</dbReference>
<dbReference type="InterPro" id="IPR050471">
    <property type="entry name" value="AB_hydrolase"/>
</dbReference>
<dbReference type="PANTHER" id="PTHR43433:SF5">
    <property type="entry name" value="AB HYDROLASE-1 DOMAIN-CONTAINING PROTEIN"/>
    <property type="match status" value="1"/>
</dbReference>
<dbReference type="InterPro" id="IPR029058">
    <property type="entry name" value="AB_hydrolase_fold"/>
</dbReference>
<comment type="caution">
    <text evidence="2">The sequence shown here is derived from an EMBL/GenBank/DDBJ whole genome shotgun (WGS) entry which is preliminary data.</text>
</comment>
<dbReference type="GO" id="GO:0046503">
    <property type="term" value="P:glycerolipid catabolic process"/>
    <property type="evidence" value="ECO:0007669"/>
    <property type="project" value="TreeGrafter"/>
</dbReference>
<dbReference type="EMBL" id="BOMY01000034">
    <property type="protein sequence ID" value="GIF22310.1"/>
    <property type="molecule type" value="Genomic_DNA"/>
</dbReference>
<protein>
    <submittedName>
        <fullName evidence="2">Alpha/beta hydrolase</fullName>
    </submittedName>
</protein>
<dbReference type="SUPFAM" id="SSF53474">
    <property type="entry name" value="alpha/beta-Hydrolases"/>
    <property type="match status" value="1"/>
</dbReference>
<dbReference type="PANTHER" id="PTHR43433">
    <property type="entry name" value="HYDROLASE, ALPHA/BETA FOLD FAMILY PROTEIN"/>
    <property type="match status" value="1"/>
</dbReference>
<reference evidence="2" key="1">
    <citation type="submission" date="2021-01" db="EMBL/GenBank/DDBJ databases">
        <title>Whole genome shotgun sequence of Actinoplanes tereljensis NBRC 105297.</title>
        <authorList>
            <person name="Komaki H."/>
            <person name="Tamura T."/>
        </authorList>
    </citation>
    <scope>NUCLEOTIDE SEQUENCE</scope>
    <source>
        <strain evidence="2">NBRC 105297</strain>
    </source>
</reference>
<gene>
    <name evidence="2" type="ORF">Ate02nite_50400</name>
</gene>
<evidence type="ECO:0000259" key="1">
    <source>
        <dbReference type="Pfam" id="PF12697"/>
    </source>
</evidence>
<name>A0A919TVF9_9ACTN</name>
<organism evidence="2 3">
    <name type="scientific">Paractinoplanes tereljensis</name>
    <dbReference type="NCBI Taxonomy" id="571912"/>
    <lineage>
        <taxon>Bacteria</taxon>
        <taxon>Bacillati</taxon>
        <taxon>Actinomycetota</taxon>
        <taxon>Actinomycetes</taxon>
        <taxon>Micromonosporales</taxon>
        <taxon>Micromonosporaceae</taxon>
        <taxon>Paractinoplanes</taxon>
    </lineage>
</organism>
<keyword evidence="3" id="KW-1185">Reference proteome</keyword>
<dbReference type="Pfam" id="PF12697">
    <property type="entry name" value="Abhydrolase_6"/>
    <property type="match status" value="1"/>
</dbReference>
<sequence length="268" mass="28064">MPTVISADGSVIGYATVGSGPALILVDGAMSYRDNGPSAGFAAELAGSFTVYSYDRRGRGESGDTLPWSVEREIEDLAAVLAVAGGSAVVFGTSSGAVLAADAANRLPGLTRLALYEPPFIVDGSREPREATFTGDTEALIARGDRSGAVKKFMVHVGVPKFFVHLMPLMPAWKKLLGVAHTLPYDLRILGETGRGVPLDAGRWSAVGAPALVMDGGKSPRYMRHGAKAFSEALPAAEYRTLPGQTHIVKAAVIAPVVKEFLARKVSA</sequence>
<dbReference type="AlphaFoldDB" id="A0A919TVF9"/>